<feature type="domain" description="CxC5 like cysteine cluster associated with KDZ" evidence="1">
    <location>
        <begin position="112"/>
        <end position="219"/>
    </location>
</feature>
<organism evidence="2 3">
    <name type="scientific">Mycena pura</name>
    <dbReference type="NCBI Taxonomy" id="153505"/>
    <lineage>
        <taxon>Eukaryota</taxon>
        <taxon>Fungi</taxon>
        <taxon>Dikarya</taxon>
        <taxon>Basidiomycota</taxon>
        <taxon>Agaricomycotina</taxon>
        <taxon>Agaricomycetes</taxon>
        <taxon>Agaricomycetidae</taxon>
        <taxon>Agaricales</taxon>
        <taxon>Marasmiineae</taxon>
        <taxon>Mycenaceae</taxon>
        <taxon>Mycena</taxon>
    </lineage>
</organism>
<proteinExistence type="predicted"/>
<dbReference type="AlphaFoldDB" id="A0AAD6VMH7"/>
<protein>
    <recommendedName>
        <fullName evidence="1">CxC5 like cysteine cluster associated with KDZ domain-containing protein</fullName>
    </recommendedName>
</protein>
<dbReference type="Proteomes" id="UP001219525">
    <property type="component" value="Unassembled WGS sequence"/>
</dbReference>
<evidence type="ECO:0000259" key="1">
    <source>
        <dbReference type="Pfam" id="PF18718"/>
    </source>
</evidence>
<sequence>MALFALLPLLDQHPKLRHITTLQLLNFLRLAALLKRDIDLAQPASQDSRVAPAHLPESVSLFLSRATGLLLEDVPALWSVFKEEVWVMETDSERAQLEETTFRMYGWPLGITSLTVYPPTMVCTTADCPKSSVLKRAEQRQVVVHTRPRSSSSLVDCRTNYHNNFSVHAGMRTYYPGVPDLIQVGEHQFAELKLVSMWISSMLLGWFSATNCAKLYDLALSDRAKLETGGWQFGLKLTPNHIWDGFVIKSLLDDCDRNRKQLQVDHGGD</sequence>
<dbReference type="EMBL" id="JARJCW010000014">
    <property type="protein sequence ID" value="KAJ7217319.1"/>
    <property type="molecule type" value="Genomic_DNA"/>
</dbReference>
<reference evidence="2" key="1">
    <citation type="submission" date="2023-03" db="EMBL/GenBank/DDBJ databases">
        <title>Massive genome expansion in bonnet fungi (Mycena s.s.) driven by repeated elements and novel gene families across ecological guilds.</title>
        <authorList>
            <consortium name="Lawrence Berkeley National Laboratory"/>
            <person name="Harder C.B."/>
            <person name="Miyauchi S."/>
            <person name="Viragh M."/>
            <person name="Kuo A."/>
            <person name="Thoen E."/>
            <person name="Andreopoulos B."/>
            <person name="Lu D."/>
            <person name="Skrede I."/>
            <person name="Drula E."/>
            <person name="Henrissat B."/>
            <person name="Morin E."/>
            <person name="Kohler A."/>
            <person name="Barry K."/>
            <person name="LaButti K."/>
            <person name="Morin E."/>
            <person name="Salamov A."/>
            <person name="Lipzen A."/>
            <person name="Mereny Z."/>
            <person name="Hegedus B."/>
            <person name="Baldrian P."/>
            <person name="Stursova M."/>
            <person name="Weitz H."/>
            <person name="Taylor A."/>
            <person name="Grigoriev I.V."/>
            <person name="Nagy L.G."/>
            <person name="Martin F."/>
            <person name="Kauserud H."/>
        </authorList>
    </citation>
    <scope>NUCLEOTIDE SEQUENCE</scope>
    <source>
        <strain evidence="2">9144</strain>
    </source>
</reference>
<dbReference type="Pfam" id="PF18718">
    <property type="entry name" value="CxC5"/>
    <property type="match status" value="1"/>
</dbReference>
<keyword evidence="3" id="KW-1185">Reference proteome</keyword>
<name>A0AAD6VMH7_9AGAR</name>
<evidence type="ECO:0000313" key="2">
    <source>
        <dbReference type="EMBL" id="KAJ7217319.1"/>
    </source>
</evidence>
<evidence type="ECO:0000313" key="3">
    <source>
        <dbReference type="Proteomes" id="UP001219525"/>
    </source>
</evidence>
<comment type="caution">
    <text evidence="2">The sequence shown here is derived from an EMBL/GenBank/DDBJ whole genome shotgun (WGS) entry which is preliminary data.</text>
</comment>
<gene>
    <name evidence="2" type="ORF">GGX14DRAFT_533774</name>
</gene>
<dbReference type="InterPro" id="IPR041539">
    <property type="entry name" value="CxC5"/>
</dbReference>
<accession>A0AAD6VMH7</accession>